<dbReference type="PRINTS" id="PR00253">
    <property type="entry name" value="GABAARECEPTR"/>
</dbReference>
<dbReference type="InterPro" id="IPR006201">
    <property type="entry name" value="Neur_channel"/>
</dbReference>
<accession>A0A819NL29</accession>
<feature type="domain" description="Neurotransmitter-gated ion-channel transmembrane" evidence="2">
    <location>
        <begin position="22"/>
        <end position="103"/>
    </location>
</feature>
<dbReference type="AlphaFoldDB" id="A0A819NL29"/>
<dbReference type="InterPro" id="IPR038050">
    <property type="entry name" value="Neuro_actylchol_rec"/>
</dbReference>
<name>A0A819NL29_9BILA</name>
<protein>
    <recommendedName>
        <fullName evidence="2">Neurotransmitter-gated ion-channel transmembrane domain-containing protein</fullName>
    </recommendedName>
</protein>
<feature type="transmembrane region" description="Helical" evidence="1">
    <location>
        <begin position="15"/>
        <end position="38"/>
    </location>
</feature>
<dbReference type="PANTHER" id="PTHR18945">
    <property type="entry name" value="NEUROTRANSMITTER GATED ION CHANNEL"/>
    <property type="match status" value="1"/>
</dbReference>
<dbReference type="EMBL" id="CAJOAZ010003300">
    <property type="protein sequence ID" value="CAF3998654.1"/>
    <property type="molecule type" value="Genomic_DNA"/>
</dbReference>
<dbReference type="CDD" id="cd19049">
    <property type="entry name" value="LGIC_TM_anion"/>
    <property type="match status" value="1"/>
</dbReference>
<dbReference type="InterPro" id="IPR036719">
    <property type="entry name" value="Neuro-gated_channel_TM_sf"/>
</dbReference>
<feature type="non-terminal residue" evidence="3">
    <location>
        <position position="165"/>
    </location>
</feature>
<reference evidence="3" key="1">
    <citation type="submission" date="2021-02" db="EMBL/GenBank/DDBJ databases">
        <authorList>
            <person name="Nowell W R."/>
        </authorList>
    </citation>
    <scope>NUCLEOTIDE SEQUENCE</scope>
</reference>
<dbReference type="SUPFAM" id="SSF90112">
    <property type="entry name" value="Neurotransmitter-gated ion-channel transmembrane pore"/>
    <property type="match status" value="1"/>
</dbReference>
<feature type="transmembrane region" description="Helical" evidence="1">
    <location>
        <begin position="80"/>
        <end position="102"/>
    </location>
</feature>
<comment type="caution">
    <text evidence="3">The sequence shown here is derived from an EMBL/GenBank/DDBJ whole genome shotgun (WGS) entry which is preliminary data.</text>
</comment>
<evidence type="ECO:0000259" key="2">
    <source>
        <dbReference type="Pfam" id="PF02932"/>
    </source>
</evidence>
<sequence>NFSVLRADFVLKRHMGYYILQVYVPSSMLVMLSWVSFFIHREATADRVNIGVMTFLSLTTLNFDIRNYTAAVSYLTAIDWFIIMAYVFLLASLLQFAFVHYFTKFGFGEPLTCYQNSFDEDLLDENDTKGNDYNLRPSIFPTSFTKIENHEPEIVLVIYGDFGFV</sequence>
<evidence type="ECO:0000313" key="3">
    <source>
        <dbReference type="EMBL" id="CAF3998654.1"/>
    </source>
</evidence>
<proteinExistence type="predicted"/>
<feature type="transmembrane region" description="Helical" evidence="1">
    <location>
        <begin position="50"/>
        <end position="68"/>
    </location>
</feature>
<evidence type="ECO:0000313" key="4">
    <source>
        <dbReference type="Proteomes" id="UP000663844"/>
    </source>
</evidence>
<dbReference type="GO" id="GO:0016020">
    <property type="term" value="C:membrane"/>
    <property type="evidence" value="ECO:0007669"/>
    <property type="project" value="InterPro"/>
</dbReference>
<gene>
    <name evidence="3" type="ORF">OXD698_LOCUS29386</name>
</gene>
<keyword evidence="1" id="KW-0812">Transmembrane</keyword>
<evidence type="ECO:0000256" key="1">
    <source>
        <dbReference type="SAM" id="Phobius"/>
    </source>
</evidence>
<dbReference type="Pfam" id="PF02932">
    <property type="entry name" value="Neur_chan_memb"/>
    <property type="match status" value="1"/>
</dbReference>
<dbReference type="InterPro" id="IPR006029">
    <property type="entry name" value="Neurotrans-gated_channel_TM"/>
</dbReference>
<keyword evidence="1" id="KW-0472">Membrane</keyword>
<dbReference type="Proteomes" id="UP000663844">
    <property type="component" value="Unassembled WGS sequence"/>
</dbReference>
<organism evidence="3 4">
    <name type="scientific">Adineta steineri</name>
    <dbReference type="NCBI Taxonomy" id="433720"/>
    <lineage>
        <taxon>Eukaryota</taxon>
        <taxon>Metazoa</taxon>
        <taxon>Spiralia</taxon>
        <taxon>Gnathifera</taxon>
        <taxon>Rotifera</taxon>
        <taxon>Eurotatoria</taxon>
        <taxon>Bdelloidea</taxon>
        <taxon>Adinetida</taxon>
        <taxon>Adinetidae</taxon>
        <taxon>Adineta</taxon>
    </lineage>
</organism>
<keyword evidence="1" id="KW-1133">Transmembrane helix</keyword>
<dbReference type="GO" id="GO:0004888">
    <property type="term" value="F:transmembrane signaling receptor activity"/>
    <property type="evidence" value="ECO:0007669"/>
    <property type="project" value="InterPro"/>
</dbReference>
<dbReference type="InterPro" id="IPR006028">
    <property type="entry name" value="GABAA/Glycine_rcpt"/>
</dbReference>
<dbReference type="Gene3D" id="1.20.58.390">
    <property type="entry name" value="Neurotransmitter-gated ion-channel transmembrane domain"/>
    <property type="match status" value="1"/>
</dbReference>
<dbReference type="GO" id="GO:0005216">
    <property type="term" value="F:monoatomic ion channel activity"/>
    <property type="evidence" value="ECO:0007669"/>
    <property type="project" value="InterPro"/>
</dbReference>